<feature type="compositionally biased region" description="Polar residues" evidence="1">
    <location>
        <begin position="48"/>
        <end position="62"/>
    </location>
</feature>
<dbReference type="EMBL" id="JAAGKO020000040">
    <property type="protein sequence ID" value="MDI5965748.1"/>
    <property type="molecule type" value="Genomic_DNA"/>
</dbReference>
<organism evidence="2 3">
    <name type="scientific">Streptantibioticus silvisoli</name>
    <dbReference type="NCBI Taxonomy" id="2705255"/>
    <lineage>
        <taxon>Bacteria</taxon>
        <taxon>Bacillati</taxon>
        <taxon>Actinomycetota</taxon>
        <taxon>Actinomycetes</taxon>
        <taxon>Kitasatosporales</taxon>
        <taxon>Streptomycetaceae</taxon>
        <taxon>Streptantibioticus</taxon>
    </lineage>
</organism>
<dbReference type="RefSeq" id="WP_271322092.1">
    <property type="nucleotide sequence ID" value="NZ_JAAGKO020000040.1"/>
</dbReference>
<reference evidence="2 3" key="1">
    <citation type="submission" date="2023-05" db="EMBL/GenBank/DDBJ databases">
        <title>Streptantibioticus silvisoli sp. nov., acidotolerant actinomycetes 1 from pine litter.</title>
        <authorList>
            <person name="Swiecimska M."/>
            <person name="Golinska P."/>
            <person name="Sangal V."/>
            <person name="Wachnowicz B."/>
            <person name="Goodfellow M."/>
        </authorList>
    </citation>
    <scope>NUCLEOTIDE SEQUENCE [LARGE SCALE GENOMIC DNA]</scope>
    <source>
        <strain evidence="2 3">SL54</strain>
    </source>
</reference>
<evidence type="ECO:0000256" key="1">
    <source>
        <dbReference type="SAM" id="MobiDB-lite"/>
    </source>
</evidence>
<name>A0ABT6W7U5_9ACTN</name>
<protein>
    <submittedName>
        <fullName evidence="2">Uncharacterized protein</fullName>
    </submittedName>
</protein>
<gene>
    <name evidence="2" type="ORF">POF43_023980</name>
</gene>
<keyword evidence="3" id="KW-1185">Reference proteome</keyword>
<comment type="caution">
    <text evidence="2">The sequence shown here is derived from an EMBL/GenBank/DDBJ whole genome shotgun (WGS) entry which is preliminary data.</text>
</comment>
<evidence type="ECO:0000313" key="2">
    <source>
        <dbReference type="EMBL" id="MDI5965748.1"/>
    </source>
</evidence>
<evidence type="ECO:0000313" key="3">
    <source>
        <dbReference type="Proteomes" id="UP001156398"/>
    </source>
</evidence>
<feature type="region of interest" description="Disordered" evidence="1">
    <location>
        <begin position="1"/>
        <end position="62"/>
    </location>
</feature>
<accession>A0ABT6W7U5</accession>
<dbReference type="Proteomes" id="UP001156398">
    <property type="component" value="Unassembled WGS sequence"/>
</dbReference>
<sequence length="62" mass="6419">MAREIVSAQFQHNGGTARVEQDHTGQHVTCSGCGTDTPAGGMAPALSNLVTNHGDQSSPRDN</sequence>
<proteinExistence type="predicted"/>